<dbReference type="SUPFAM" id="SSF53383">
    <property type="entry name" value="PLP-dependent transferases"/>
    <property type="match status" value="1"/>
</dbReference>
<keyword evidence="4" id="KW-0808">Transferase</keyword>
<evidence type="ECO:0000256" key="6">
    <source>
        <dbReference type="SAM" id="MobiDB-lite"/>
    </source>
</evidence>
<dbReference type="CDD" id="cd00609">
    <property type="entry name" value="AAT_like"/>
    <property type="match status" value="1"/>
</dbReference>
<dbReference type="Gene3D" id="3.40.640.10">
    <property type="entry name" value="Type I PLP-dependent aspartate aminotransferase-like (Major domain)"/>
    <property type="match status" value="2"/>
</dbReference>
<dbReference type="PANTHER" id="PTHR46383">
    <property type="entry name" value="ASPARTATE AMINOTRANSFERASE"/>
    <property type="match status" value="1"/>
</dbReference>
<feature type="region of interest" description="Disordered" evidence="6">
    <location>
        <begin position="252"/>
        <end position="272"/>
    </location>
</feature>
<keyword evidence="3" id="KW-0032">Aminotransferase</keyword>
<reference evidence="8" key="1">
    <citation type="submission" date="2020-07" db="EMBL/GenBank/DDBJ databases">
        <title>Draft Genome Sequence of a Deep-Sea Yeast, Naganishia (Cryptococcus) liquefaciens strain N6.</title>
        <authorList>
            <person name="Han Y.W."/>
            <person name="Kajitani R."/>
            <person name="Morimoto H."/>
            <person name="Parhat M."/>
            <person name="Tsubouchi H."/>
            <person name="Bakenova O."/>
            <person name="Ogata M."/>
            <person name="Argunhan B."/>
            <person name="Aoki R."/>
            <person name="Kajiwara S."/>
            <person name="Itoh T."/>
            <person name="Iwasaki H."/>
        </authorList>
    </citation>
    <scope>NUCLEOTIDE SEQUENCE</scope>
    <source>
        <strain evidence="8">N6</strain>
    </source>
</reference>
<comment type="cofactor">
    <cofactor evidence="1">
        <name>pyridoxal 5'-phosphate</name>
        <dbReference type="ChEBI" id="CHEBI:597326"/>
    </cofactor>
</comment>
<evidence type="ECO:0000256" key="5">
    <source>
        <dbReference type="ARBA" id="ARBA00022898"/>
    </source>
</evidence>
<dbReference type="GO" id="GO:0006520">
    <property type="term" value="P:amino acid metabolic process"/>
    <property type="evidence" value="ECO:0007669"/>
    <property type="project" value="InterPro"/>
</dbReference>
<evidence type="ECO:0000256" key="3">
    <source>
        <dbReference type="ARBA" id="ARBA00022576"/>
    </source>
</evidence>
<dbReference type="InterPro" id="IPR050596">
    <property type="entry name" value="AspAT/PAT-like"/>
</dbReference>
<dbReference type="Proteomes" id="UP000620104">
    <property type="component" value="Unassembled WGS sequence"/>
</dbReference>
<dbReference type="GO" id="GO:0030170">
    <property type="term" value="F:pyridoxal phosphate binding"/>
    <property type="evidence" value="ECO:0007669"/>
    <property type="project" value="InterPro"/>
</dbReference>
<keyword evidence="5" id="KW-0663">Pyridoxal phosphate</keyword>
<evidence type="ECO:0000256" key="1">
    <source>
        <dbReference type="ARBA" id="ARBA00001933"/>
    </source>
</evidence>
<comment type="caution">
    <text evidence="8">The sequence shown here is derived from an EMBL/GenBank/DDBJ whole genome shotgun (WGS) entry which is preliminary data.</text>
</comment>
<dbReference type="Pfam" id="PF00155">
    <property type="entry name" value="Aminotran_1_2"/>
    <property type="match status" value="1"/>
</dbReference>
<evidence type="ECO:0000259" key="7">
    <source>
        <dbReference type="Pfam" id="PF00155"/>
    </source>
</evidence>
<name>A0A8H3TTY3_9TREE</name>
<feature type="domain" description="Aminotransferase class I/classII large" evidence="7">
    <location>
        <begin position="129"/>
        <end position="467"/>
    </location>
</feature>
<feature type="region of interest" description="Disordered" evidence="6">
    <location>
        <begin position="99"/>
        <end position="124"/>
    </location>
</feature>
<dbReference type="OrthoDB" id="7042322at2759"/>
<dbReference type="PANTHER" id="PTHR46383:SF1">
    <property type="entry name" value="ASPARTATE AMINOTRANSFERASE"/>
    <property type="match status" value="1"/>
</dbReference>
<evidence type="ECO:0000256" key="2">
    <source>
        <dbReference type="ARBA" id="ARBA00007441"/>
    </source>
</evidence>
<organism evidence="8 9">
    <name type="scientific">Naganishia liquefaciens</name>
    <dbReference type="NCBI Taxonomy" id="104408"/>
    <lineage>
        <taxon>Eukaryota</taxon>
        <taxon>Fungi</taxon>
        <taxon>Dikarya</taxon>
        <taxon>Basidiomycota</taxon>
        <taxon>Agaricomycotina</taxon>
        <taxon>Tremellomycetes</taxon>
        <taxon>Filobasidiales</taxon>
        <taxon>Filobasidiaceae</taxon>
        <taxon>Naganishia</taxon>
    </lineage>
</organism>
<dbReference type="EMBL" id="BLZA01000020">
    <property type="protein sequence ID" value="GHJ87058.1"/>
    <property type="molecule type" value="Genomic_DNA"/>
</dbReference>
<dbReference type="GO" id="GO:0008483">
    <property type="term" value="F:transaminase activity"/>
    <property type="evidence" value="ECO:0007669"/>
    <property type="project" value="UniProtKB-KW"/>
</dbReference>
<keyword evidence="9" id="KW-1185">Reference proteome</keyword>
<evidence type="ECO:0000313" key="9">
    <source>
        <dbReference type="Proteomes" id="UP000620104"/>
    </source>
</evidence>
<protein>
    <recommendedName>
        <fullName evidence="7">Aminotransferase class I/classII large domain-containing protein</fullName>
    </recommendedName>
</protein>
<evidence type="ECO:0000256" key="4">
    <source>
        <dbReference type="ARBA" id="ARBA00022679"/>
    </source>
</evidence>
<gene>
    <name evidence="8" type="ORF">NliqN6_3460</name>
</gene>
<accession>A0A8H3TTY3</accession>
<dbReference type="AlphaFoldDB" id="A0A8H3TTY3"/>
<dbReference type="InterPro" id="IPR004839">
    <property type="entry name" value="Aminotransferase_I/II_large"/>
</dbReference>
<comment type="similarity">
    <text evidence="2">Belongs to the class-I pyridoxal-phosphate-dependent aminotransferase family.</text>
</comment>
<sequence>MPRFPLSRNVAASIAPPIPKAQAWAASYRATADKPLLNLSQGVPGDPPHEILRDALVKCTADPKSAGYGPILGEPELRRAVAREMAYVYRFDRQASGTKVLSEPDVGEEGTDAPANGAREDTGPPGWEEVAITAGCNQAFFDVMLALCESGDKVIVPVPWYFNMLMTFQILNLTPLPLPLASDSSFLPSVSAARALLDSPQGKNTKAIVLVTPNNPTGATYPPALIDEFADLARERQVALIVDETYRDFLLPDRDDGDGDGIPDSPPGRPHTLFERRDWRDHVISLSSFSKSYKIPGHRLGMIVAGREVLQAVTKVADSIQICAPRPPQLALTTTLPLLRADLSATSSRIHARLALFESLISRVRGWRVISRGGFYAYVQHPYLAGPSSTSNNAADPAHAPEPGLPVPSERVAELLATRCGILTLPGAFFMPLRIAPEWRALADAGSALVEDKWIRFAIANVSDDVVRGVPERLEMLNEIMEREYGCQVVE</sequence>
<proteinExistence type="inferred from homology"/>
<dbReference type="InterPro" id="IPR015424">
    <property type="entry name" value="PyrdxlP-dep_Trfase"/>
</dbReference>
<dbReference type="InterPro" id="IPR015421">
    <property type="entry name" value="PyrdxlP-dep_Trfase_major"/>
</dbReference>
<evidence type="ECO:0000313" key="8">
    <source>
        <dbReference type="EMBL" id="GHJ87058.1"/>
    </source>
</evidence>